<dbReference type="GO" id="GO:0003899">
    <property type="term" value="F:DNA-directed RNA polymerase activity"/>
    <property type="evidence" value="ECO:0007669"/>
    <property type="project" value="InterPro"/>
</dbReference>
<dbReference type="InterPro" id="IPR027032">
    <property type="entry name" value="Twinkle-like"/>
</dbReference>
<dbReference type="InterPro" id="IPR034154">
    <property type="entry name" value="TOPRIM_DnaG/twinkle"/>
</dbReference>
<feature type="domain" description="SF4 helicase" evidence="7">
    <location>
        <begin position="317"/>
        <end position="577"/>
    </location>
</feature>
<dbReference type="PROSITE" id="PS51199">
    <property type="entry name" value="SF4_HELICASE"/>
    <property type="match status" value="1"/>
</dbReference>
<dbReference type="CDD" id="cd01029">
    <property type="entry name" value="TOPRIM_primases"/>
    <property type="match status" value="1"/>
</dbReference>
<dbReference type="GO" id="GO:0005524">
    <property type="term" value="F:ATP binding"/>
    <property type="evidence" value="ECO:0007669"/>
    <property type="project" value="InterPro"/>
</dbReference>
<dbReference type="GO" id="GO:0003697">
    <property type="term" value="F:single-stranded DNA binding"/>
    <property type="evidence" value="ECO:0007669"/>
    <property type="project" value="InterPro"/>
</dbReference>
<proteinExistence type="predicted"/>
<evidence type="ECO:0000313" key="8">
    <source>
        <dbReference type="EMBL" id="DAF86589.1"/>
    </source>
</evidence>
<dbReference type="Pfam" id="PF01807">
    <property type="entry name" value="Zn_ribbon_DnaG"/>
    <property type="match status" value="1"/>
</dbReference>
<keyword evidence="1" id="KW-0240">DNA-directed RNA polymerase</keyword>
<dbReference type="GO" id="GO:0008270">
    <property type="term" value="F:zinc ion binding"/>
    <property type="evidence" value="ECO:0007669"/>
    <property type="project" value="InterPro"/>
</dbReference>
<evidence type="ECO:0000256" key="4">
    <source>
        <dbReference type="ARBA" id="ARBA00022695"/>
    </source>
</evidence>
<dbReference type="PANTHER" id="PTHR12873:SF0">
    <property type="entry name" value="TWINKLE MTDNA HELICASE"/>
    <property type="match status" value="1"/>
</dbReference>
<dbReference type="SUPFAM" id="SSF56731">
    <property type="entry name" value="DNA primase core"/>
    <property type="match status" value="1"/>
</dbReference>
<evidence type="ECO:0000259" key="7">
    <source>
        <dbReference type="PROSITE" id="PS51199"/>
    </source>
</evidence>
<dbReference type="InterPro" id="IPR006171">
    <property type="entry name" value="TOPRIM_dom"/>
</dbReference>
<keyword evidence="2" id="KW-0639">Primosome</keyword>
<keyword evidence="4" id="KW-0548">Nucleotidyltransferase</keyword>
<name>A0A8S5TWI8_9CAUD</name>
<dbReference type="SUPFAM" id="SSF52540">
    <property type="entry name" value="P-loop containing nucleoside triphosphate hydrolases"/>
    <property type="match status" value="1"/>
</dbReference>
<evidence type="ECO:0000256" key="5">
    <source>
        <dbReference type="ARBA" id="ARBA00022705"/>
    </source>
</evidence>
<dbReference type="SMART" id="SM00400">
    <property type="entry name" value="ZnF_CHCC"/>
    <property type="match status" value="1"/>
</dbReference>
<dbReference type="InterPro" id="IPR027417">
    <property type="entry name" value="P-loop_NTPase"/>
</dbReference>
<evidence type="ECO:0000256" key="1">
    <source>
        <dbReference type="ARBA" id="ARBA00022478"/>
    </source>
</evidence>
<dbReference type="EMBL" id="BK015949">
    <property type="protein sequence ID" value="DAF86589.1"/>
    <property type="molecule type" value="Genomic_DNA"/>
</dbReference>
<dbReference type="Gene3D" id="3.40.50.300">
    <property type="entry name" value="P-loop containing nucleotide triphosphate hydrolases"/>
    <property type="match status" value="1"/>
</dbReference>
<dbReference type="PANTHER" id="PTHR12873">
    <property type="entry name" value="T7-LIKE MITOCHONDRIAL DNA HELICASE"/>
    <property type="match status" value="1"/>
</dbReference>
<dbReference type="InterPro" id="IPR007694">
    <property type="entry name" value="DNA_helicase_DnaB-like_C"/>
</dbReference>
<organism evidence="8">
    <name type="scientific">Siphoviridae sp. ctcx61</name>
    <dbReference type="NCBI Taxonomy" id="2825575"/>
    <lineage>
        <taxon>Viruses</taxon>
        <taxon>Duplodnaviria</taxon>
        <taxon>Heunggongvirae</taxon>
        <taxon>Uroviricota</taxon>
        <taxon>Caudoviricetes</taxon>
    </lineage>
</organism>
<dbReference type="SMART" id="SM00493">
    <property type="entry name" value="TOPRIM"/>
    <property type="match status" value="1"/>
</dbReference>
<reference evidence="8" key="1">
    <citation type="journal article" date="2021" name="Proc. Natl. Acad. Sci. U.S.A.">
        <title>A Catalog of Tens of Thousands of Viruses from Human Metagenomes Reveals Hidden Associations with Chronic Diseases.</title>
        <authorList>
            <person name="Tisza M.J."/>
            <person name="Buck C.B."/>
        </authorList>
    </citation>
    <scope>NUCLEOTIDE SEQUENCE</scope>
    <source>
        <strain evidence="8">Ctcx61</strain>
    </source>
</reference>
<dbReference type="GO" id="GO:0006269">
    <property type="term" value="P:DNA replication, synthesis of primer"/>
    <property type="evidence" value="ECO:0007669"/>
    <property type="project" value="UniProtKB-KW"/>
</dbReference>
<dbReference type="GO" id="GO:0043139">
    <property type="term" value="F:5'-3' DNA helicase activity"/>
    <property type="evidence" value="ECO:0007669"/>
    <property type="project" value="InterPro"/>
</dbReference>
<dbReference type="SUPFAM" id="SSF57783">
    <property type="entry name" value="Zinc beta-ribbon"/>
    <property type="match status" value="1"/>
</dbReference>
<dbReference type="Gene3D" id="3.40.1360.10">
    <property type="match status" value="1"/>
</dbReference>
<dbReference type="InterPro" id="IPR036977">
    <property type="entry name" value="DNA_primase_Znf_CHC2"/>
</dbReference>
<dbReference type="Pfam" id="PF03796">
    <property type="entry name" value="DnaB_C"/>
    <property type="match status" value="1"/>
</dbReference>
<accession>A0A8S5TWI8</accession>
<keyword evidence="6" id="KW-0804">Transcription</keyword>
<protein>
    <submittedName>
        <fullName evidence="8">DNA directed DNA polymerase</fullName>
    </submittedName>
</protein>
<dbReference type="Gene3D" id="3.90.580.10">
    <property type="entry name" value="Zinc finger, CHC2-type domain"/>
    <property type="match status" value="1"/>
</dbReference>
<keyword evidence="5" id="KW-0235">DNA replication</keyword>
<evidence type="ECO:0000256" key="3">
    <source>
        <dbReference type="ARBA" id="ARBA00022679"/>
    </source>
</evidence>
<keyword evidence="3" id="KW-0808">Transferase</keyword>
<dbReference type="Pfam" id="PF13155">
    <property type="entry name" value="Toprim_2"/>
    <property type="match status" value="1"/>
</dbReference>
<evidence type="ECO:0000256" key="2">
    <source>
        <dbReference type="ARBA" id="ARBA00022515"/>
    </source>
</evidence>
<evidence type="ECO:0000256" key="6">
    <source>
        <dbReference type="ARBA" id="ARBA00023163"/>
    </source>
</evidence>
<dbReference type="InterPro" id="IPR002694">
    <property type="entry name" value="Znf_CHC2"/>
</dbReference>
<dbReference type="GO" id="GO:0000428">
    <property type="term" value="C:DNA-directed RNA polymerase complex"/>
    <property type="evidence" value="ECO:0007669"/>
    <property type="project" value="UniProtKB-KW"/>
</dbReference>
<sequence length="595" mass="68529">MNLKNIVDDIKKYIDAEQVKNKIALDSGLKFKNNKCLCFLHSESNPSMSFDVKKKKFKCFSCGQNYDIFDHYQQYYNLSFLEALKSIVSDFNLNIDIIINETDRKPKKSPTKHENYNKNILTYCEKRNISKDTIDYVGVKENNNCVVFEYRNELGEHLANKYRKTKKSEGPKMWFEKGTNVNTLFNMDKINISEPLLITEGEFDCLSVIESGFKNAVSIPSGVNGTNEWITSNWTFIEQFEEIIIWFDNDEAGIKGAREVFNRLPNSSVKIVRCEVANDINELLHKYGKLAVLKQIEKASTPVLEGVATLDMIEDFDVHEAETLKTGIDYIDDKLVGMVFGSLNVLSGRNGSGKSTILNQIYIAEAINQGYKTFLFSGELIGGNVKYWLLQTLANEEQFAEYTAKDGHKYKKVTIQAKEKIVNDMKDRFFLYDSDDYRIETIIEKMTILAKRYGVRIFVIDNLMTVESSVKDKYEAETDIVTKLKNFAKKYNSIVHLVAHPRKSMNDEIEKDDVAGSANITNLADYVTTISRAKDEEVEYDAILKILKNRHTGVNVGKKLMFSIERKRFYSAETEKELNKRYLDLWEEVQGTWED</sequence>